<feature type="chain" id="PRO_5031375997" description="Apolipoprotein M" evidence="5">
    <location>
        <begin position="19"/>
        <end position="203"/>
    </location>
</feature>
<evidence type="ECO:0000256" key="5">
    <source>
        <dbReference type="SAM" id="SignalP"/>
    </source>
</evidence>
<keyword evidence="4" id="KW-0325">Glycoprotein</keyword>
<protein>
    <recommendedName>
        <fullName evidence="8">Apolipoprotein M</fullName>
    </recommendedName>
</protein>
<dbReference type="Gene3D" id="2.40.128.20">
    <property type="match status" value="1"/>
</dbReference>
<dbReference type="SUPFAM" id="SSF50814">
    <property type="entry name" value="Lipocalins"/>
    <property type="match status" value="1"/>
</dbReference>
<dbReference type="GO" id="GO:0005576">
    <property type="term" value="C:extracellular region"/>
    <property type="evidence" value="ECO:0007669"/>
    <property type="project" value="UniProtKB-SubCell"/>
</dbReference>
<evidence type="ECO:0000256" key="2">
    <source>
        <dbReference type="ARBA" id="ARBA00022525"/>
    </source>
</evidence>
<evidence type="ECO:0000256" key="4">
    <source>
        <dbReference type="ARBA" id="ARBA00023180"/>
    </source>
</evidence>
<proteinExistence type="predicted"/>
<keyword evidence="2" id="KW-0964">Secreted</keyword>
<name>A0A7N8Y5Q2_9TELE</name>
<evidence type="ECO:0008006" key="8">
    <source>
        <dbReference type="Google" id="ProtNLM"/>
    </source>
</evidence>
<evidence type="ECO:0000256" key="3">
    <source>
        <dbReference type="ARBA" id="ARBA00022729"/>
    </source>
</evidence>
<dbReference type="PANTHER" id="PTHR11967">
    <property type="entry name" value="ALPHA-1-ACID GLYCOPROTEIN"/>
    <property type="match status" value="1"/>
</dbReference>
<comment type="subcellular location">
    <subcellularLocation>
        <location evidence="1">Secreted</location>
    </subcellularLocation>
</comment>
<keyword evidence="7" id="KW-1185">Reference proteome</keyword>
<accession>A0A7N8Y5Q2</accession>
<sequence length="203" mass="22651">MALLVLVVLLCLTCLSAASAPDCKDLVKPFMPEDPKLVFGKWVYVMGAGDPKPYHKALESLKSSWIDLSPTSDSQAVTLRWGDYCFNRCIFGEVNATVSGVSTTFCKNLSDHKGHILQTCPDCLLWTDTFRNGDVTGRYILQFSKSSPHRPTQFQMCVLLFNAPFSSARTGKTVPKDVEVFKKQLGCLNFPENFHVYNDKIGQ</sequence>
<feature type="signal peptide" evidence="5">
    <location>
        <begin position="1"/>
        <end position="18"/>
    </location>
</feature>
<dbReference type="Ensembl" id="ENSMAMT00000038940.1">
    <property type="protein sequence ID" value="ENSMAMP00000058440.1"/>
    <property type="gene ID" value="ENSMAMG00000026420.1"/>
</dbReference>
<keyword evidence="3 5" id="KW-0732">Signal</keyword>
<dbReference type="GeneTree" id="ENSGT00510000050125"/>
<dbReference type="Proteomes" id="UP000261640">
    <property type="component" value="Unplaced"/>
</dbReference>
<evidence type="ECO:0000313" key="6">
    <source>
        <dbReference type="Ensembl" id="ENSMAMP00000058440.1"/>
    </source>
</evidence>
<evidence type="ECO:0000313" key="7">
    <source>
        <dbReference type="Proteomes" id="UP000261640"/>
    </source>
</evidence>
<reference evidence="6" key="1">
    <citation type="submission" date="2025-08" db="UniProtKB">
        <authorList>
            <consortium name="Ensembl"/>
        </authorList>
    </citation>
    <scope>IDENTIFICATION</scope>
</reference>
<dbReference type="AlphaFoldDB" id="A0A7N8Y5Q2"/>
<dbReference type="InParanoid" id="A0A7N8Y5Q2"/>
<reference evidence="6" key="2">
    <citation type="submission" date="2025-09" db="UniProtKB">
        <authorList>
            <consortium name="Ensembl"/>
        </authorList>
    </citation>
    <scope>IDENTIFICATION</scope>
</reference>
<evidence type="ECO:0000256" key="1">
    <source>
        <dbReference type="ARBA" id="ARBA00004613"/>
    </source>
</evidence>
<dbReference type="InterPro" id="IPR012674">
    <property type="entry name" value="Calycin"/>
</dbReference>
<dbReference type="PANTHER" id="PTHR11967:SF2">
    <property type="entry name" value="ALPHA-1-ACID GLYCOPROTEIN 1"/>
    <property type="match status" value="1"/>
</dbReference>
<dbReference type="CDD" id="cd19415">
    <property type="entry name" value="lipocalin_ApoM_AGP"/>
    <property type="match status" value="1"/>
</dbReference>
<organism evidence="6 7">
    <name type="scientific">Mastacembelus armatus</name>
    <name type="common">zig-zag eel</name>
    <dbReference type="NCBI Taxonomy" id="205130"/>
    <lineage>
        <taxon>Eukaryota</taxon>
        <taxon>Metazoa</taxon>
        <taxon>Chordata</taxon>
        <taxon>Craniata</taxon>
        <taxon>Vertebrata</taxon>
        <taxon>Euteleostomi</taxon>
        <taxon>Actinopterygii</taxon>
        <taxon>Neopterygii</taxon>
        <taxon>Teleostei</taxon>
        <taxon>Neoteleostei</taxon>
        <taxon>Acanthomorphata</taxon>
        <taxon>Anabantaria</taxon>
        <taxon>Synbranchiformes</taxon>
        <taxon>Mastacembelidae</taxon>
        <taxon>Mastacembelus</taxon>
    </lineage>
</organism>